<dbReference type="Gene3D" id="3.40.350.10">
    <property type="entry name" value="Creatinase/prolidase N-terminal domain"/>
    <property type="match status" value="1"/>
</dbReference>
<dbReference type="Gene3D" id="3.90.230.10">
    <property type="entry name" value="Creatinase/methionine aminopeptidase superfamily"/>
    <property type="match status" value="1"/>
</dbReference>
<evidence type="ECO:0000259" key="14">
    <source>
        <dbReference type="SMART" id="SM01011"/>
    </source>
</evidence>
<organism evidence="15 16">
    <name type="scientific">Paraglaciecola arctica BSs20135</name>
    <dbReference type="NCBI Taxonomy" id="493475"/>
    <lineage>
        <taxon>Bacteria</taxon>
        <taxon>Pseudomonadati</taxon>
        <taxon>Pseudomonadota</taxon>
        <taxon>Gammaproteobacteria</taxon>
        <taxon>Alteromonadales</taxon>
        <taxon>Alteromonadaceae</taxon>
        <taxon>Paraglaciecola</taxon>
    </lineage>
</organism>
<dbReference type="Pfam" id="PF00557">
    <property type="entry name" value="Peptidase_M24"/>
    <property type="match status" value="1"/>
</dbReference>
<evidence type="ECO:0000256" key="7">
    <source>
        <dbReference type="ARBA" id="ARBA00022801"/>
    </source>
</evidence>
<dbReference type="InterPro" id="IPR007865">
    <property type="entry name" value="Aminopep_P_N"/>
</dbReference>
<name>K6YXI2_9ALTE</name>
<gene>
    <name evidence="15" type="primary">pepP</name>
    <name evidence="15" type="ORF">GARC_4521</name>
</gene>
<protein>
    <recommendedName>
        <fullName evidence="10">Xaa-Pro aminopeptidase</fullName>
        <ecNumber evidence="4">3.4.11.9</ecNumber>
    </recommendedName>
    <alternativeName>
        <fullName evidence="11">Aminopeptidase P II</fullName>
    </alternativeName>
    <alternativeName>
        <fullName evidence="12">X-Pro aminopeptidase</fullName>
    </alternativeName>
</protein>
<reference evidence="15 16" key="1">
    <citation type="journal article" date="2017" name="Antonie Van Leeuwenhoek">
        <title>Rhizobium rhizosphaerae sp. nov., a novel species isolated from rice rhizosphere.</title>
        <authorList>
            <person name="Zhao J.J."/>
            <person name="Zhang J."/>
            <person name="Zhang R.J."/>
            <person name="Zhang C.W."/>
            <person name="Yin H.Q."/>
            <person name="Zhang X.X."/>
        </authorList>
    </citation>
    <scope>NUCLEOTIDE SEQUENCE [LARGE SCALE GENOMIC DNA]</scope>
    <source>
        <strain evidence="15 16">BSs20135</strain>
    </source>
</reference>
<sequence length="441" mass="49536">MPIDNTEFLTRQKHLLQAMQPNSICLLPASNLVTRSRDTEYPFRQDSYFQYLCGFPEPEAWLVLSNHQEYSHGLCILFCLDKDPTMEIWQGRRYGPKQAKQQYAVNLAFSVDEIDERLLDLIDGHQQLYFAQGHDHGADDLVLSVLQALRDAPKQSMQAPSSLIDVRVILDEMRLIKSATEIEMMRQAAAIATQAHIRAMQFVETGKNEYHLEAEIHHEFAMQGAKYPAYSTIVGAGDNGCILHYTENNQGLKAGDLVLIDAGCEWQGYASDITRTFPVSGQFSTEQKQLYQLVLDAQLAAFEVIKPNNTIKQASDVVIAVITQGLLDLNILKGELADNIEKQTYREFYMHGLSHWLGLDVHDVGNYKIDGQDRPLVPGMVLTIEPGIYIAPDAEVDNKWCGIGIRIEDNLLITQSGHENLTLAAPKTISDIEALMTKKSD</sequence>
<dbReference type="Pfam" id="PF05195">
    <property type="entry name" value="AMP_N"/>
    <property type="match status" value="1"/>
</dbReference>
<evidence type="ECO:0000313" key="16">
    <source>
        <dbReference type="Proteomes" id="UP000006327"/>
    </source>
</evidence>
<dbReference type="GO" id="GO:0006508">
    <property type="term" value="P:proteolysis"/>
    <property type="evidence" value="ECO:0007669"/>
    <property type="project" value="UniProtKB-KW"/>
</dbReference>
<comment type="cofactor">
    <cofactor evidence="2">
        <name>Mn(2+)</name>
        <dbReference type="ChEBI" id="CHEBI:29035"/>
    </cofactor>
</comment>
<feature type="domain" description="Aminopeptidase P N-terminal" evidence="14">
    <location>
        <begin position="3"/>
        <end position="139"/>
    </location>
</feature>
<comment type="catalytic activity">
    <reaction evidence="1">
        <text>Release of any N-terminal amino acid, including proline, that is linked to proline, even from a dipeptide or tripeptide.</text>
        <dbReference type="EC" id="3.4.11.9"/>
    </reaction>
</comment>
<dbReference type="SMART" id="SM01011">
    <property type="entry name" value="AMP_N"/>
    <property type="match status" value="1"/>
</dbReference>
<evidence type="ECO:0000256" key="6">
    <source>
        <dbReference type="ARBA" id="ARBA00022723"/>
    </source>
</evidence>
<dbReference type="GO" id="GO:0005829">
    <property type="term" value="C:cytosol"/>
    <property type="evidence" value="ECO:0007669"/>
    <property type="project" value="TreeGrafter"/>
</dbReference>
<dbReference type="GO" id="GO:0070006">
    <property type="term" value="F:metalloaminopeptidase activity"/>
    <property type="evidence" value="ECO:0007669"/>
    <property type="project" value="InterPro"/>
</dbReference>
<dbReference type="InterPro" id="IPR029149">
    <property type="entry name" value="Creatin/AminoP/Spt16_N"/>
</dbReference>
<dbReference type="SUPFAM" id="SSF55920">
    <property type="entry name" value="Creatinase/aminopeptidase"/>
    <property type="match status" value="1"/>
</dbReference>
<evidence type="ECO:0000256" key="4">
    <source>
        <dbReference type="ARBA" id="ARBA00012574"/>
    </source>
</evidence>
<evidence type="ECO:0000256" key="8">
    <source>
        <dbReference type="ARBA" id="ARBA00023049"/>
    </source>
</evidence>
<evidence type="ECO:0000256" key="5">
    <source>
        <dbReference type="ARBA" id="ARBA00022670"/>
    </source>
</evidence>
<dbReference type="InterPro" id="IPR000994">
    <property type="entry name" value="Pept_M24"/>
</dbReference>
<dbReference type="STRING" id="493475.GARC_4521"/>
<keyword evidence="6 13" id="KW-0479">Metal-binding</keyword>
<dbReference type="PANTHER" id="PTHR43226:SF4">
    <property type="entry name" value="XAA-PRO AMINOPEPTIDASE 3"/>
    <property type="match status" value="1"/>
</dbReference>
<dbReference type="InterPro" id="IPR001131">
    <property type="entry name" value="Peptidase_M24B_aminopep-P_CS"/>
</dbReference>
<keyword evidence="15" id="KW-0031">Aminopeptidase</keyword>
<dbReference type="InterPro" id="IPR036005">
    <property type="entry name" value="Creatinase/aminopeptidase-like"/>
</dbReference>
<dbReference type="PANTHER" id="PTHR43226">
    <property type="entry name" value="XAA-PRO AMINOPEPTIDASE 3"/>
    <property type="match status" value="1"/>
</dbReference>
<dbReference type="eggNOG" id="COG0006">
    <property type="taxonomic scope" value="Bacteria"/>
</dbReference>
<dbReference type="EMBL" id="BAEO01000062">
    <property type="protein sequence ID" value="GAC21463.1"/>
    <property type="molecule type" value="Genomic_DNA"/>
</dbReference>
<comment type="similarity">
    <text evidence="3 13">Belongs to the peptidase M24B family.</text>
</comment>
<dbReference type="EC" id="3.4.11.9" evidence="4"/>
<dbReference type="RefSeq" id="WP_007624439.1">
    <property type="nucleotide sequence ID" value="NZ_BAEO01000062.1"/>
</dbReference>
<evidence type="ECO:0000256" key="3">
    <source>
        <dbReference type="ARBA" id="ARBA00008766"/>
    </source>
</evidence>
<evidence type="ECO:0000256" key="13">
    <source>
        <dbReference type="RuleBase" id="RU000590"/>
    </source>
</evidence>
<dbReference type="SUPFAM" id="SSF53092">
    <property type="entry name" value="Creatinase/prolidase N-terminal domain"/>
    <property type="match status" value="1"/>
</dbReference>
<proteinExistence type="inferred from homology"/>
<dbReference type="PROSITE" id="PS00491">
    <property type="entry name" value="PROLINE_PEPTIDASE"/>
    <property type="match status" value="1"/>
</dbReference>
<accession>K6YXI2</accession>
<evidence type="ECO:0000256" key="12">
    <source>
        <dbReference type="ARBA" id="ARBA00081411"/>
    </source>
</evidence>
<evidence type="ECO:0000256" key="1">
    <source>
        <dbReference type="ARBA" id="ARBA00001424"/>
    </source>
</evidence>
<keyword evidence="16" id="KW-1185">Reference proteome</keyword>
<evidence type="ECO:0000256" key="9">
    <source>
        <dbReference type="ARBA" id="ARBA00023211"/>
    </source>
</evidence>
<comment type="caution">
    <text evidence="15">The sequence shown here is derived from an EMBL/GenBank/DDBJ whole genome shotgun (WGS) entry which is preliminary data.</text>
</comment>
<dbReference type="GO" id="GO:0030145">
    <property type="term" value="F:manganese ion binding"/>
    <property type="evidence" value="ECO:0007669"/>
    <property type="project" value="InterPro"/>
</dbReference>
<evidence type="ECO:0000256" key="11">
    <source>
        <dbReference type="ARBA" id="ARBA00075356"/>
    </source>
</evidence>
<dbReference type="AlphaFoldDB" id="K6YXI2"/>
<evidence type="ECO:0000313" key="15">
    <source>
        <dbReference type="EMBL" id="GAC21463.1"/>
    </source>
</evidence>
<dbReference type="InterPro" id="IPR052433">
    <property type="entry name" value="X-Pro_dipept-like"/>
</dbReference>
<evidence type="ECO:0000256" key="10">
    <source>
        <dbReference type="ARBA" id="ARBA00069363"/>
    </source>
</evidence>
<dbReference type="CDD" id="cd01087">
    <property type="entry name" value="Prolidase"/>
    <property type="match status" value="1"/>
</dbReference>
<keyword evidence="9" id="KW-0464">Manganese</keyword>
<keyword evidence="5" id="KW-0645">Protease</keyword>
<keyword evidence="7 15" id="KW-0378">Hydrolase</keyword>
<dbReference type="FunFam" id="3.90.230.10:FF:000002">
    <property type="entry name" value="Xaa-Pro aminopeptidase 3"/>
    <property type="match status" value="1"/>
</dbReference>
<dbReference type="Proteomes" id="UP000006327">
    <property type="component" value="Unassembled WGS sequence"/>
</dbReference>
<keyword evidence="8" id="KW-0482">Metalloprotease</keyword>
<evidence type="ECO:0000256" key="2">
    <source>
        <dbReference type="ARBA" id="ARBA00001936"/>
    </source>
</evidence>
<dbReference type="NCBIfam" id="NF008131">
    <property type="entry name" value="PRK10879.1"/>
    <property type="match status" value="1"/>
</dbReference>